<evidence type="ECO:0000256" key="5">
    <source>
        <dbReference type="SAM" id="SignalP"/>
    </source>
</evidence>
<keyword evidence="5" id="KW-0732">Signal</keyword>
<dbReference type="PROSITE" id="PS00941">
    <property type="entry name" value="CARBOXYLESTERASE_B_2"/>
    <property type="match status" value="1"/>
</dbReference>
<proteinExistence type="inferred from homology"/>
<feature type="domain" description="Carboxylesterase type B" evidence="6">
    <location>
        <begin position="22"/>
        <end position="532"/>
    </location>
</feature>
<keyword evidence="8" id="KW-1185">Reference proteome</keyword>
<dbReference type="Proteomes" id="UP001566132">
    <property type="component" value="Unassembled WGS sequence"/>
</dbReference>
<evidence type="ECO:0000256" key="4">
    <source>
        <dbReference type="ARBA" id="ARBA00023180"/>
    </source>
</evidence>
<organism evidence="7 8">
    <name type="scientific">Hypothenemus hampei</name>
    <name type="common">Coffee berry borer</name>
    <dbReference type="NCBI Taxonomy" id="57062"/>
    <lineage>
        <taxon>Eukaryota</taxon>
        <taxon>Metazoa</taxon>
        <taxon>Ecdysozoa</taxon>
        <taxon>Arthropoda</taxon>
        <taxon>Hexapoda</taxon>
        <taxon>Insecta</taxon>
        <taxon>Pterygota</taxon>
        <taxon>Neoptera</taxon>
        <taxon>Endopterygota</taxon>
        <taxon>Coleoptera</taxon>
        <taxon>Polyphaga</taxon>
        <taxon>Cucujiformia</taxon>
        <taxon>Curculionidae</taxon>
        <taxon>Scolytinae</taxon>
        <taxon>Hypothenemus</taxon>
    </lineage>
</organism>
<reference evidence="7 8" key="1">
    <citation type="submission" date="2024-05" db="EMBL/GenBank/DDBJ databases">
        <title>Genetic variation in Jamaican populations of the coffee berry borer (Hypothenemus hampei).</title>
        <authorList>
            <person name="Errbii M."/>
            <person name="Myrie A."/>
        </authorList>
    </citation>
    <scope>NUCLEOTIDE SEQUENCE [LARGE SCALE GENOMIC DNA]</scope>
    <source>
        <strain evidence="7">JA-Hopewell-2020-01-JO</strain>
        <tissue evidence="7">Whole body</tissue>
    </source>
</reference>
<comment type="caution">
    <text evidence="7">The sequence shown here is derived from an EMBL/GenBank/DDBJ whole genome shotgun (WGS) entry which is preliminary data.</text>
</comment>
<evidence type="ECO:0000313" key="8">
    <source>
        <dbReference type="Proteomes" id="UP001566132"/>
    </source>
</evidence>
<name>A0ABD1EWY9_HYPHA</name>
<dbReference type="PANTHER" id="PTHR43142">
    <property type="entry name" value="CARBOXYLIC ESTER HYDROLASE"/>
    <property type="match status" value="1"/>
</dbReference>
<evidence type="ECO:0000256" key="2">
    <source>
        <dbReference type="ARBA" id="ARBA00022487"/>
    </source>
</evidence>
<keyword evidence="3" id="KW-0378">Hydrolase</keyword>
<feature type="chain" id="PRO_5044849723" description="Carboxylesterase type B domain-containing protein" evidence="5">
    <location>
        <begin position="19"/>
        <end position="545"/>
    </location>
</feature>
<comment type="similarity">
    <text evidence="1">Belongs to the type-B carboxylesterase/lipase family.</text>
</comment>
<accession>A0ABD1EWY9</accession>
<dbReference type="EMBL" id="JBDJPC010000005">
    <property type="protein sequence ID" value="KAL1501921.1"/>
    <property type="molecule type" value="Genomic_DNA"/>
</dbReference>
<dbReference type="AlphaFoldDB" id="A0ABD1EWY9"/>
<evidence type="ECO:0000256" key="1">
    <source>
        <dbReference type="ARBA" id="ARBA00005964"/>
    </source>
</evidence>
<protein>
    <recommendedName>
        <fullName evidence="6">Carboxylesterase type B domain-containing protein</fullName>
    </recommendedName>
</protein>
<dbReference type="Pfam" id="PF00135">
    <property type="entry name" value="COesterase"/>
    <property type="match status" value="1"/>
</dbReference>
<keyword evidence="2" id="KW-0719">Serine esterase</keyword>
<dbReference type="InterPro" id="IPR002018">
    <property type="entry name" value="CarbesteraseB"/>
</dbReference>
<dbReference type="PANTHER" id="PTHR43142:SF1">
    <property type="entry name" value="CARBOXYLIC ESTER HYDROLASE"/>
    <property type="match status" value="1"/>
</dbReference>
<keyword evidence="4" id="KW-0325">Glycoprotein</keyword>
<evidence type="ECO:0000259" key="6">
    <source>
        <dbReference type="Pfam" id="PF00135"/>
    </source>
</evidence>
<dbReference type="InterPro" id="IPR029058">
    <property type="entry name" value="AB_hydrolase_fold"/>
</dbReference>
<sequence>MFPFYVFILVIHLLSVFANMTDPIITIQEGQLKGTTGTNIDGENFYKFYGIPYAKPPINELRFQPPQPIDPWPGIRDASKIGNSSVSRDDFTREIIGDEDCLYLNVYTRFLPSSNSELQPVMVYIHGGGFVVGSSRPGLVGPEFLLTKNIVLVTFNYRLGALGFLSLKDPELGVYGNMGLKDQNLVLKWVKRNIKNFNGDPDNVTIFGNSAGGASVQAHLLSPSSAGLFHKAIMQSGCVLNSWVWGSRDTAIQLANATGKSAKDEKEALAILKQLTSLEILHLQEKIPDSPYPAKKRPFGAVLEVSNPTEFLTSTPAENIEKGKYHQVPILMGYVKDEGKLLDLGKFYADKAGIIIPDLEMKNIIPVELGVKWETSESEEIVEALEKLYPEDILKNSYDPLTDAMFLVGIFEALKLHLKTSSQPIYLYRISLAANLNQLKVRINRTEGSDVGHSDELGYLFKSDLTTTFKNGSVEETGIRNFVQLWTDFASKGIPSGQWQPVQNETQIAVMDIGRKLEMLADIPERTRLEVWWNILRKYPLRKFS</sequence>
<dbReference type="Gene3D" id="3.40.50.1820">
    <property type="entry name" value="alpha/beta hydrolase"/>
    <property type="match status" value="1"/>
</dbReference>
<dbReference type="InterPro" id="IPR019819">
    <property type="entry name" value="Carboxylesterase_B_CS"/>
</dbReference>
<gene>
    <name evidence="7" type="ORF">ABEB36_007153</name>
</gene>
<evidence type="ECO:0000313" key="7">
    <source>
        <dbReference type="EMBL" id="KAL1501921.1"/>
    </source>
</evidence>
<evidence type="ECO:0000256" key="3">
    <source>
        <dbReference type="ARBA" id="ARBA00022801"/>
    </source>
</evidence>
<feature type="signal peptide" evidence="5">
    <location>
        <begin position="1"/>
        <end position="18"/>
    </location>
</feature>
<dbReference type="SUPFAM" id="SSF53474">
    <property type="entry name" value="alpha/beta-Hydrolases"/>
    <property type="match status" value="1"/>
</dbReference>
<dbReference type="GO" id="GO:0052689">
    <property type="term" value="F:carboxylic ester hydrolase activity"/>
    <property type="evidence" value="ECO:0007669"/>
    <property type="project" value="UniProtKB-KW"/>
</dbReference>